<dbReference type="EMBL" id="CP014145">
    <property type="protein sequence ID" value="AMB59620.1"/>
    <property type="molecule type" value="Genomic_DNA"/>
</dbReference>
<feature type="transmembrane region" description="Helical" evidence="5">
    <location>
        <begin position="44"/>
        <end position="66"/>
    </location>
</feature>
<feature type="transmembrane region" description="Helical" evidence="5">
    <location>
        <begin position="166"/>
        <end position="189"/>
    </location>
</feature>
<keyword evidence="3 5" id="KW-1133">Transmembrane helix</keyword>
<evidence type="ECO:0000256" key="1">
    <source>
        <dbReference type="ARBA" id="ARBA00004651"/>
    </source>
</evidence>
<evidence type="ECO:0000256" key="4">
    <source>
        <dbReference type="ARBA" id="ARBA00023136"/>
    </source>
</evidence>
<protein>
    <submittedName>
        <fullName evidence="7">MFS transporter</fullName>
    </submittedName>
</protein>
<evidence type="ECO:0000259" key="6">
    <source>
        <dbReference type="PROSITE" id="PS50850"/>
    </source>
</evidence>
<feature type="transmembrane region" description="Helical" evidence="5">
    <location>
        <begin position="363"/>
        <end position="383"/>
    </location>
</feature>
<dbReference type="PANTHER" id="PTHR23542:SF1">
    <property type="entry name" value="MAJOR FACILITATOR SUPERFAMILY (MFS) PROFILE DOMAIN-CONTAINING PROTEIN"/>
    <property type="match status" value="1"/>
</dbReference>
<dbReference type="GO" id="GO:0005886">
    <property type="term" value="C:plasma membrane"/>
    <property type="evidence" value="ECO:0007669"/>
    <property type="project" value="UniProtKB-SubCell"/>
</dbReference>
<dbReference type="PROSITE" id="PS50850">
    <property type="entry name" value="MFS"/>
    <property type="match status" value="1"/>
</dbReference>
<dbReference type="Proteomes" id="UP000058305">
    <property type="component" value="Chromosome"/>
</dbReference>
<dbReference type="Pfam" id="PF07690">
    <property type="entry name" value="MFS_1"/>
    <property type="match status" value="1"/>
</dbReference>
<dbReference type="KEGG" id="mvd:AWU67_12950"/>
<evidence type="ECO:0000256" key="3">
    <source>
        <dbReference type="ARBA" id="ARBA00022989"/>
    </source>
</evidence>
<sequence>MSNYSDLLKTPGVARIISAQLVARFPFGMLSLAFLLHIEQITGSYGAAGLVLAATSIGQAVAGPLTSRFMGRWGMRPVITITLAICAAMVTLIALVPMSVVMYMVVGAIAGLSMPPIQPAVRTIYPKMVNSRQLTPLFSLDATAQEIIWVVGPVVTTFVATQISTVWGIMLAVVFMVGGGIWFLSSPELGRVRIPRSKRKLGAVLRRPAVLLATGVGFLLVGACAAVEAAVVATFGHGGPEAGLVLAIFSTGSIAGGLALGSVQIGPWSTARRMLVVFVGMGLAAVVMFLSGDNPEFWWLSGALFVAGLGIAPALAVLFAIVSASVKFSDTAEAYGWVGTGQLIGAALGSAAAGFLIDSSGPVGGFWAAAIFALVGFIVPVLAKRYHPDLRGRDASPLPDTEAIPVQPTS</sequence>
<feature type="transmembrane region" description="Helical" evidence="5">
    <location>
        <begin position="78"/>
        <end position="96"/>
    </location>
</feature>
<dbReference type="RefSeq" id="WP_067229793.1">
    <property type="nucleotide sequence ID" value="NZ_CP014145.1"/>
</dbReference>
<proteinExistence type="predicted"/>
<dbReference type="GO" id="GO:0022857">
    <property type="term" value="F:transmembrane transporter activity"/>
    <property type="evidence" value="ECO:0007669"/>
    <property type="project" value="InterPro"/>
</dbReference>
<feature type="transmembrane region" description="Helical" evidence="5">
    <location>
        <begin position="210"/>
        <end position="236"/>
    </location>
</feature>
<reference evidence="7 8" key="1">
    <citation type="journal article" date="2016" name="J. Biotechnol.">
        <title>First complete genome sequence of a species in the genus Microterricola, an extremophilic cold active enzyme producing bacterial strain ERGS5:02 isolated from Sikkim Himalaya.</title>
        <authorList>
            <person name="Himanshu"/>
            <person name="Swarnkar M.K."/>
            <person name="Singh D."/>
            <person name="Kumar R."/>
        </authorList>
    </citation>
    <scope>NUCLEOTIDE SEQUENCE [LARGE SCALE GENOMIC DNA]</scope>
    <source>
        <strain evidence="7 8">ERGS5:02</strain>
    </source>
</reference>
<evidence type="ECO:0000256" key="2">
    <source>
        <dbReference type="ARBA" id="ARBA00022692"/>
    </source>
</evidence>
<dbReference type="InterPro" id="IPR036259">
    <property type="entry name" value="MFS_trans_sf"/>
</dbReference>
<keyword evidence="2 5" id="KW-0812">Transmembrane</keyword>
<dbReference type="AlphaFoldDB" id="A0A0X8E361"/>
<reference evidence="8" key="2">
    <citation type="submission" date="2016-01" db="EMBL/GenBank/DDBJ databases">
        <title>First complete genome sequence of a species in the genus Microterricola, an extremophilic cold active enzyme producing strain ERGS5:02 isolated from Sikkim Himalaya.</title>
        <authorList>
            <person name="Kumar R."/>
            <person name="Singh D."/>
            <person name="Swarnkar M.K."/>
        </authorList>
    </citation>
    <scope>NUCLEOTIDE SEQUENCE [LARGE SCALE GENOMIC DNA]</scope>
    <source>
        <strain evidence="8">ERGS5:02</strain>
    </source>
</reference>
<comment type="subcellular location">
    <subcellularLocation>
        <location evidence="1">Cell membrane</location>
        <topology evidence="1">Multi-pass membrane protein</topology>
    </subcellularLocation>
</comment>
<dbReference type="InterPro" id="IPR011701">
    <property type="entry name" value="MFS"/>
</dbReference>
<feature type="transmembrane region" description="Helical" evidence="5">
    <location>
        <begin position="21"/>
        <end position="38"/>
    </location>
</feature>
<feature type="transmembrane region" description="Helical" evidence="5">
    <location>
        <begin position="275"/>
        <end position="292"/>
    </location>
</feature>
<feature type="transmembrane region" description="Helical" evidence="5">
    <location>
        <begin position="242"/>
        <end position="263"/>
    </location>
</feature>
<keyword evidence="4 5" id="KW-0472">Membrane</keyword>
<feature type="domain" description="Major facilitator superfamily (MFS) profile" evidence="6">
    <location>
        <begin position="203"/>
        <end position="410"/>
    </location>
</feature>
<evidence type="ECO:0000313" key="8">
    <source>
        <dbReference type="Proteomes" id="UP000058305"/>
    </source>
</evidence>
<dbReference type="Gene3D" id="1.20.1250.20">
    <property type="entry name" value="MFS general substrate transporter like domains"/>
    <property type="match status" value="1"/>
</dbReference>
<dbReference type="PANTHER" id="PTHR23542">
    <property type="match status" value="1"/>
</dbReference>
<gene>
    <name evidence="7" type="ORF">AWU67_12950</name>
</gene>
<dbReference type="InterPro" id="IPR020846">
    <property type="entry name" value="MFS_dom"/>
</dbReference>
<feature type="transmembrane region" description="Helical" evidence="5">
    <location>
        <begin position="298"/>
        <end position="322"/>
    </location>
</feature>
<keyword evidence="8" id="KW-1185">Reference proteome</keyword>
<accession>A0A0X8E361</accession>
<evidence type="ECO:0000256" key="5">
    <source>
        <dbReference type="SAM" id="Phobius"/>
    </source>
</evidence>
<feature type="transmembrane region" description="Helical" evidence="5">
    <location>
        <begin position="334"/>
        <end position="357"/>
    </location>
</feature>
<evidence type="ECO:0000313" key="7">
    <source>
        <dbReference type="EMBL" id="AMB59620.1"/>
    </source>
</evidence>
<dbReference type="SUPFAM" id="SSF103473">
    <property type="entry name" value="MFS general substrate transporter"/>
    <property type="match status" value="1"/>
</dbReference>
<organism evidence="7 8">
    <name type="scientific">Microterricola viridarii</name>
    <dbReference type="NCBI Taxonomy" id="412690"/>
    <lineage>
        <taxon>Bacteria</taxon>
        <taxon>Bacillati</taxon>
        <taxon>Actinomycetota</taxon>
        <taxon>Actinomycetes</taxon>
        <taxon>Micrococcales</taxon>
        <taxon>Microbacteriaceae</taxon>
        <taxon>Microterricola</taxon>
    </lineage>
</organism>
<name>A0A0X8E361_9MICO</name>
<dbReference type="OrthoDB" id="4686510at2"/>